<dbReference type="Proteomes" id="UP000828390">
    <property type="component" value="Unassembled WGS sequence"/>
</dbReference>
<reference evidence="2" key="2">
    <citation type="submission" date="2020-11" db="EMBL/GenBank/DDBJ databases">
        <authorList>
            <person name="McCartney M.A."/>
            <person name="Auch B."/>
            <person name="Kono T."/>
            <person name="Mallez S."/>
            <person name="Becker A."/>
            <person name="Gohl D.M."/>
            <person name="Silverstein K.A.T."/>
            <person name="Koren S."/>
            <person name="Bechman K.B."/>
            <person name="Herman A."/>
            <person name="Abrahante J.E."/>
            <person name="Garbe J."/>
        </authorList>
    </citation>
    <scope>NUCLEOTIDE SEQUENCE</scope>
    <source>
        <strain evidence="2">Duluth1</strain>
        <tissue evidence="2">Whole animal</tissue>
    </source>
</reference>
<evidence type="ECO:0000313" key="2">
    <source>
        <dbReference type="EMBL" id="KAH3805336.1"/>
    </source>
</evidence>
<sequence length="184" mass="20953">MFHVSFIKKTAQIPGVHVFCQFHEDWAHPVTSRFGRDITCTHVRKRANVASSFGESHHPNEHKLSVVRTLFGRAKSIITEEHLNNEMQHSHYPEWALKKGREQPENPISTSSEVSIHIHVCEPGHAITMENSSWFERGVKEAIYSRAPRPALNKDGGRYQLSHTWDHTLTSLTPTICGVNVSQQ</sequence>
<comment type="caution">
    <text evidence="2">The sequence shown here is derived from an EMBL/GenBank/DDBJ whole genome shotgun (WGS) entry which is preliminary data.</text>
</comment>
<evidence type="ECO:0000313" key="3">
    <source>
        <dbReference type="Proteomes" id="UP000828390"/>
    </source>
</evidence>
<evidence type="ECO:0000259" key="1">
    <source>
        <dbReference type="Pfam" id="PF26215"/>
    </source>
</evidence>
<proteinExistence type="predicted"/>
<name>A0A9D4FVX3_DREPO</name>
<dbReference type="InterPro" id="IPR058912">
    <property type="entry name" value="HTH_animal"/>
</dbReference>
<organism evidence="2 3">
    <name type="scientific">Dreissena polymorpha</name>
    <name type="common">Zebra mussel</name>
    <name type="synonym">Mytilus polymorpha</name>
    <dbReference type="NCBI Taxonomy" id="45954"/>
    <lineage>
        <taxon>Eukaryota</taxon>
        <taxon>Metazoa</taxon>
        <taxon>Spiralia</taxon>
        <taxon>Lophotrochozoa</taxon>
        <taxon>Mollusca</taxon>
        <taxon>Bivalvia</taxon>
        <taxon>Autobranchia</taxon>
        <taxon>Heteroconchia</taxon>
        <taxon>Euheterodonta</taxon>
        <taxon>Imparidentia</taxon>
        <taxon>Neoheterodontei</taxon>
        <taxon>Myida</taxon>
        <taxon>Dreissenoidea</taxon>
        <taxon>Dreissenidae</taxon>
        <taxon>Dreissena</taxon>
    </lineage>
</organism>
<dbReference type="EMBL" id="JAIWYP010000006">
    <property type="protein sequence ID" value="KAH3805336.1"/>
    <property type="molecule type" value="Genomic_DNA"/>
</dbReference>
<dbReference type="Pfam" id="PF26215">
    <property type="entry name" value="HTH_animal"/>
    <property type="match status" value="1"/>
</dbReference>
<protein>
    <recommendedName>
        <fullName evidence="1">Helix-turn-helix domain-containing protein</fullName>
    </recommendedName>
</protein>
<reference evidence="2" key="1">
    <citation type="journal article" date="2019" name="bioRxiv">
        <title>The Genome of the Zebra Mussel, Dreissena polymorpha: A Resource for Invasive Species Research.</title>
        <authorList>
            <person name="McCartney M.A."/>
            <person name="Auch B."/>
            <person name="Kono T."/>
            <person name="Mallez S."/>
            <person name="Zhang Y."/>
            <person name="Obille A."/>
            <person name="Becker A."/>
            <person name="Abrahante J.E."/>
            <person name="Garbe J."/>
            <person name="Badalamenti J.P."/>
            <person name="Herman A."/>
            <person name="Mangelson H."/>
            <person name="Liachko I."/>
            <person name="Sullivan S."/>
            <person name="Sone E.D."/>
            <person name="Koren S."/>
            <person name="Silverstein K.A.T."/>
            <person name="Beckman K.B."/>
            <person name="Gohl D.M."/>
        </authorList>
    </citation>
    <scope>NUCLEOTIDE SEQUENCE</scope>
    <source>
        <strain evidence="2">Duluth1</strain>
        <tissue evidence="2">Whole animal</tissue>
    </source>
</reference>
<dbReference type="AlphaFoldDB" id="A0A9D4FVX3"/>
<accession>A0A9D4FVX3</accession>
<feature type="domain" description="Helix-turn-helix" evidence="1">
    <location>
        <begin position="55"/>
        <end position="89"/>
    </location>
</feature>
<gene>
    <name evidence="2" type="ORF">DPMN_133637</name>
</gene>
<keyword evidence="3" id="KW-1185">Reference proteome</keyword>